<evidence type="ECO:0000256" key="8">
    <source>
        <dbReference type="SAM" id="MobiDB-lite"/>
    </source>
</evidence>
<sequence length="463" mass="50137">MTQPRGGGPDLTEQLAEAAPDENDPALRSAVRRSVRRLVPFVALLYFINYLDRTNIGFAGPNGMNDDLHLTGSMFGFASGIFFLGYLLLEVPSNMALHKFGARRWIARILVTWGIVAAAITFVPNAGTLYLLRFLLGIAEAGFFPGIVLYLTFWFPQRQRARMTALFMVAVPLSSAIGTPISSLLIAHADGWLGLDGWRIMFLLEGVPAILLGVVTWFFLTDRPENAKWMPAEERDALQRALDAEQLGRSRAYRVTILQSLTRPRVWALAFVYFAMVYGLYALGFFLPTIIAGFADQYGTDYSIVQRGLINAVPYVAGAIAMIPWALHGDRTRERVWHVAGPTIVGGIAIPITLYLGSPFAAMVAVTICAVGIMCALPTFWALPTNFLSGAAAASGIALINSVGNSAGFFAPYFTGWLKDGTGTEKTGLWLVGIVMVVGGLLAVLLGAAPPPRDENAAKTVQS</sequence>
<evidence type="ECO:0000256" key="7">
    <source>
        <dbReference type="ARBA" id="ARBA00074139"/>
    </source>
</evidence>
<feature type="transmembrane region" description="Helical" evidence="9">
    <location>
        <begin position="35"/>
        <end position="51"/>
    </location>
</feature>
<feature type="transmembrane region" description="Helical" evidence="9">
    <location>
        <begin position="427"/>
        <end position="449"/>
    </location>
</feature>
<feature type="transmembrane region" description="Helical" evidence="9">
    <location>
        <begin position="339"/>
        <end position="356"/>
    </location>
</feature>
<proteinExistence type="predicted"/>
<dbReference type="PROSITE" id="PS50850">
    <property type="entry name" value="MFS"/>
    <property type="match status" value="1"/>
</dbReference>
<feature type="transmembrane region" description="Helical" evidence="9">
    <location>
        <begin position="362"/>
        <end position="383"/>
    </location>
</feature>
<organism evidence="11 12">
    <name type="scientific">Flexivirga oryzae</name>
    <dbReference type="NCBI Taxonomy" id="1794944"/>
    <lineage>
        <taxon>Bacteria</taxon>
        <taxon>Bacillati</taxon>
        <taxon>Actinomycetota</taxon>
        <taxon>Actinomycetes</taxon>
        <taxon>Micrococcales</taxon>
        <taxon>Dermacoccaceae</taxon>
        <taxon>Flexivirga</taxon>
    </lineage>
</organism>
<comment type="function">
    <text evidence="6">Component of the tartrate utilization system and may allow entry of tartrate and tartrate dehydrogenase.</text>
</comment>
<dbReference type="RefSeq" id="WP_183321720.1">
    <property type="nucleotide sequence ID" value="NZ_JACHVQ010000002.1"/>
</dbReference>
<keyword evidence="4 9" id="KW-1133">Transmembrane helix</keyword>
<feature type="transmembrane region" description="Helical" evidence="9">
    <location>
        <begin position="165"/>
        <end position="188"/>
    </location>
</feature>
<keyword evidence="2" id="KW-0813">Transport</keyword>
<evidence type="ECO:0000256" key="4">
    <source>
        <dbReference type="ARBA" id="ARBA00022989"/>
    </source>
</evidence>
<dbReference type="InterPro" id="IPR036259">
    <property type="entry name" value="MFS_trans_sf"/>
</dbReference>
<feature type="transmembrane region" description="Helical" evidence="9">
    <location>
        <begin position="130"/>
        <end position="153"/>
    </location>
</feature>
<dbReference type="GO" id="GO:0022857">
    <property type="term" value="F:transmembrane transporter activity"/>
    <property type="evidence" value="ECO:0007669"/>
    <property type="project" value="InterPro"/>
</dbReference>
<evidence type="ECO:0000313" key="11">
    <source>
        <dbReference type="EMBL" id="MBB2893416.1"/>
    </source>
</evidence>
<gene>
    <name evidence="11" type="ORF">FHU39_003434</name>
</gene>
<dbReference type="AlphaFoldDB" id="A0A839NCQ4"/>
<evidence type="ECO:0000313" key="12">
    <source>
        <dbReference type="Proteomes" id="UP000559182"/>
    </source>
</evidence>
<evidence type="ECO:0000256" key="6">
    <source>
        <dbReference type="ARBA" id="ARBA00058119"/>
    </source>
</evidence>
<dbReference type="FunFam" id="1.20.1250.20:FF:000018">
    <property type="entry name" value="MFS transporter permease"/>
    <property type="match status" value="1"/>
</dbReference>
<feature type="transmembrane region" description="Helical" evidence="9">
    <location>
        <begin position="71"/>
        <end position="89"/>
    </location>
</feature>
<keyword evidence="12" id="KW-1185">Reference proteome</keyword>
<evidence type="ECO:0000259" key="10">
    <source>
        <dbReference type="PROSITE" id="PS50850"/>
    </source>
</evidence>
<dbReference type="CDD" id="cd17319">
    <property type="entry name" value="MFS_ExuT_GudP_like"/>
    <property type="match status" value="1"/>
</dbReference>
<comment type="caution">
    <text evidence="11">The sequence shown here is derived from an EMBL/GenBank/DDBJ whole genome shotgun (WGS) entry which is preliminary data.</text>
</comment>
<dbReference type="Gene3D" id="1.20.1250.20">
    <property type="entry name" value="MFS general substrate transporter like domains"/>
    <property type="match status" value="2"/>
</dbReference>
<dbReference type="Pfam" id="PF07690">
    <property type="entry name" value="MFS_1"/>
    <property type="match status" value="1"/>
</dbReference>
<dbReference type="SUPFAM" id="SSF103473">
    <property type="entry name" value="MFS general substrate transporter"/>
    <property type="match status" value="1"/>
</dbReference>
<dbReference type="InterPro" id="IPR011701">
    <property type="entry name" value="MFS"/>
</dbReference>
<feature type="transmembrane region" description="Helical" evidence="9">
    <location>
        <begin position="308"/>
        <end position="327"/>
    </location>
</feature>
<name>A0A839NCQ4_9MICO</name>
<reference evidence="11 12" key="1">
    <citation type="submission" date="2020-08" db="EMBL/GenBank/DDBJ databases">
        <title>Sequencing the genomes of 1000 actinobacteria strains.</title>
        <authorList>
            <person name="Klenk H.-P."/>
        </authorList>
    </citation>
    <scope>NUCLEOTIDE SEQUENCE [LARGE SCALE GENOMIC DNA]</scope>
    <source>
        <strain evidence="11 12">DSM 105369</strain>
    </source>
</reference>
<accession>A0A839NCQ4</accession>
<feature type="transmembrane region" description="Helical" evidence="9">
    <location>
        <begin position="390"/>
        <end position="415"/>
    </location>
</feature>
<feature type="transmembrane region" description="Helical" evidence="9">
    <location>
        <begin position="266"/>
        <end position="288"/>
    </location>
</feature>
<dbReference type="Proteomes" id="UP000559182">
    <property type="component" value="Unassembled WGS sequence"/>
</dbReference>
<dbReference type="PANTHER" id="PTHR43791:SF36">
    <property type="entry name" value="TRANSPORTER, PUTATIVE (AFU_ORTHOLOGUE AFUA_6G08340)-RELATED"/>
    <property type="match status" value="1"/>
</dbReference>
<feature type="transmembrane region" description="Helical" evidence="9">
    <location>
        <begin position="105"/>
        <end position="124"/>
    </location>
</feature>
<dbReference type="FunFam" id="1.20.1250.20:FF:000126">
    <property type="entry name" value="MFS transporter permease"/>
    <property type="match status" value="1"/>
</dbReference>
<feature type="transmembrane region" description="Helical" evidence="9">
    <location>
        <begin position="200"/>
        <end position="220"/>
    </location>
</feature>
<keyword evidence="3 9" id="KW-0812">Transmembrane</keyword>
<dbReference type="InterPro" id="IPR020846">
    <property type="entry name" value="MFS_dom"/>
</dbReference>
<keyword evidence="5 9" id="KW-0472">Membrane</keyword>
<evidence type="ECO:0000256" key="2">
    <source>
        <dbReference type="ARBA" id="ARBA00022448"/>
    </source>
</evidence>
<feature type="domain" description="Major facilitator superfamily (MFS) profile" evidence="10">
    <location>
        <begin position="38"/>
        <end position="451"/>
    </location>
</feature>
<dbReference type="GO" id="GO:0005886">
    <property type="term" value="C:plasma membrane"/>
    <property type="evidence" value="ECO:0007669"/>
    <property type="project" value="UniProtKB-SubCell"/>
</dbReference>
<evidence type="ECO:0000256" key="5">
    <source>
        <dbReference type="ARBA" id="ARBA00023136"/>
    </source>
</evidence>
<comment type="subcellular location">
    <subcellularLocation>
        <location evidence="1">Cell membrane</location>
        <topology evidence="1">Multi-pass membrane protein</topology>
    </subcellularLocation>
</comment>
<evidence type="ECO:0000256" key="9">
    <source>
        <dbReference type="SAM" id="Phobius"/>
    </source>
</evidence>
<evidence type="ECO:0000256" key="3">
    <source>
        <dbReference type="ARBA" id="ARBA00022692"/>
    </source>
</evidence>
<evidence type="ECO:0000256" key="1">
    <source>
        <dbReference type="ARBA" id="ARBA00004651"/>
    </source>
</evidence>
<protein>
    <recommendedName>
        <fullName evidence="7">Putative tartrate transporter</fullName>
    </recommendedName>
</protein>
<dbReference type="PANTHER" id="PTHR43791">
    <property type="entry name" value="PERMEASE-RELATED"/>
    <property type="match status" value="1"/>
</dbReference>
<feature type="region of interest" description="Disordered" evidence="8">
    <location>
        <begin position="1"/>
        <end position="24"/>
    </location>
</feature>
<dbReference type="EMBL" id="JACHVQ010000002">
    <property type="protein sequence ID" value="MBB2893416.1"/>
    <property type="molecule type" value="Genomic_DNA"/>
</dbReference>